<keyword evidence="3 7" id="KW-0812">Transmembrane</keyword>
<sequence length="348" mass="38878">MGWFLPSHMDQGVIFGVLGVWHIYNTLHNFIMTPKEFQARTWFLAKGLPTLLRGTELWVLMFIVLVFVCKQLSHAGQDIASGIILTEHLQRFQHVTFATFFLIYVLVGLVTEHFPATLPLPEGAVQATFALGFLMELVVFHFGHHPGTDLESFVHMLMQLILVCLVTLLFLQIMWPRSVLIAVARCMMLLMKGTWFFQIGLLINVPYHIPLGCSIADNEEYPLCATKQADMRAKSLQVLIFGWQAAGIVIGTLVCYVFMLHHVSSTTIHSVLTPTPRFKELPQLYFVVPEAGGDKESHSSSSDAVSDGGDVDTDSVPILSDAPLTMLKQLSSRNYVVSEEVLYSALPL</sequence>
<evidence type="ECO:0000313" key="8">
    <source>
        <dbReference type="EMBL" id="CAK9236866.1"/>
    </source>
</evidence>
<evidence type="ECO:0000313" key="9">
    <source>
        <dbReference type="Proteomes" id="UP001497512"/>
    </source>
</evidence>
<feature type="transmembrane region" description="Helical" evidence="7">
    <location>
        <begin position="236"/>
        <end position="259"/>
    </location>
</feature>
<organism evidence="8 9">
    <name type="scientific">Sphagnum troendelagicum</name>
    <dbReference type="NCBI Taxonomy" id="128251"/>
    <lineage>
        <taxon>Eukaryota</taxon>
        <taxon>Viridiplantae</taxon>
        <taxon>Streptophyta</taxon>
        <taxon>Embryophyta</taxon>
        <taxon>Bryophyta</taxon>
        <taxon>Sphagnophytina</taxon>
        <taxon>Sphagnopsida</taxon>
        <taxon>Sphagnales</taxon>
        <taxon>Sphagnaceae</taxon>
        <taxon>Sphagnum</taxon>
    </lineage>
</organism>
<evidence type="ECO:0000256" key="5">
    <source>
        <dbReference type="ARBA" id="ARBA00023136"/>
    </source>
</evidence>
<evidence type="ECO:0000256" key="7">
    <source>
        <dbReference type="SAM" id="Phobius"/>
    </source>
</evidence>
<reference evidence="8" key="1">
    <citation type="submission" date="2024-02" db="EMBL/GenBank/DDBJ databases">
        <authorList>
            <consortium name="ELIXIR-Norway"/>
            <consortium name="Elixir Norway"/>
        </authorList>
    </citation>
    <scope>NUCLEOTIDE SEQUENCE</scope>
</reference>
<name>A0ABP0V367_9BRYO</name>
<protein>
    <recommendedName>
        <fullName evidence="10">Transmembrane protein 45A</fullName>
    </recommendedName>
</protein>
<evidence type="ECO:0000256" key="1">
    <source>
        <dbReference type="ARBA" id="ARBA00004141"/>
    </source>
</evidence>
<feature type="transmembrane region" description="Helical" evidence="7">
    <location>
        <begin position="123"/>
        <end position="142"/>
    </location>
</feature>
<feature type="region of interest" description="Disordered" evidence="6">
    <location>
        <begin position="292"/>
        <end position="311"/>
    </location>
</feature>
<evidence type="ECO:0000256" key="6">
    <source>
        <dbReference type="SAM" id="MobiDB-lite"/>
    </source>
</evidence>
<gene>
    <name evidence="8" type="ORF">CSSPTR1EN2_LOCUS23266</name>
</gene>
<comment type="similarity">
    <text evidence="2">Belongs to the TMEM45 family.</text>
</comment>
<evidence type="ECO:0008006" key="10">
    <source>
        <dbReference type="Google" id="ProtNLM"/>
    </source>
</evidence>
<dbReference type="Proteomes" id="UP001497512">
    <property type="component" value="Chromosome 9"/>
</dbReference>
<feature type="transmembrane region" description="Helical" evidence="7">
    <location>
        <begin position="154"/>
        <end position="175"/>
    </location>
</feature>
<keyword evidence="5 7" id="KW-0472">Membrane</keyword>
<feature type="transmembrane region" description="Helical" evidence="7">
    <location>
        <begin position="195"/>
        <end position="216"/>
    </location>
</feature>
<evidence type="ECO:0000256" key="3">
    <source>
        <dbReference type="ARBA" id="ARBA00022692"/>
    </source>
</evidence>
<dbReference type="PANTHER" id="PTHR46285">
    <property type="entry name" value="PROTEINASE INHIBITOR I4, SERPIN (DUF716)-RELATED"/>
    <property type="match status" value="1"/>
</dbReference>
<keyword evidence="9" id="KW-1185">Reference proteome</keyword>
<evidence type="ECO:0000256" key="4">
    <source>
        <dbReference type="ARBA" id="ARBA00022989"/>
    </source>
</evidence>
<keyword evidence="4 7" id="KW-1133">Transmembrane helix</keyword>
<comment type="subcellular location">
    <subcellularLocation>
        <location evidence="1">Membrane</location>
        <topology evidence="1">Multi-pass membrane protein</topology>
    </subcellularLocation>
</comment>
<accession>A0ABP0V367</accession>
<feature type="transmembrane region" description="Helical" evidence="7">
    <location>
        <begin position="12"/>
        <end position="31"/>
    </location>
</feature>
<feature type="transmembrane region" description="Helical" evidence="7">
    <location>
        <begin position="51"/>
        <end position="72"/>
    </location>
</feature>
<dbReference type="EMBL" id="OZ019901">
    <property type="protein sequence ID" value="CAK9236866.1"/>
    <property type="molecule type" value="Genomic_DNA"/>
</dbReference>
<dbReference type="PANTHER" id="PTHR46285:SF15">
    <property type="entry name" value="TRANSMEMBRANE PROTEIN 45B"/>
    <property type="match status" value="1"/>
</dbReference>
<evidence type="ECO:0000256" key="2">
    <source>
        <dbReference type="ARBA" id="ARBA00006948"/>
    </source>
</evidence>
<dbReference type="InterPro" id="IPR006904">
    <property type="entry name" value="DUF716"/>
</dbReference>
<proteinExistence type="inferred from homology"/>
<dbReference type="Pfam" id="PF04819">
    <property type="entry name" value="DUF716"/>
    <property type="match status" value="1"/>
</dbReference>
<feature type="compositionally biased region" description="Low complexity" evidence="6">
    <location>
        <begin position="299"/>
        <end position="308"/>
    </location>
</feature>
<feature type="transmembrane region" description="Helical" evidence="7">
    <location>
        <begin position="92"/>
        <end position="111"/>
    </location>
</feature>